<name>A0ABR5AF36_9BACL</name>
<accession>A0ABR5AF36</accession>
<evidence type="ECO:0000256" key="1">
    <source>
        <dbReference type="SAM" id="Phobius"/>
    </source>
</evidence>
<comment type="caution">
    <text evidence="2">The sequence shown here is derived from an EMBL/GenBank/DDBJ whole genome shotgun (WGS) entry which is preliminary data.</text>
</comment>
<dbReference type="EMBL" id="JXAK01000033">
    <property type="protein sequence ID" value="KIL39661.1"/>
    <property type="molecule type" value="Genomic_DNA"/>
</dbReference>
<evidence type="ECO:0000313" key="2">
    <source>
        <dbReference type="EMBL" id="KIL39661.1"/>
    </source>
</evidence>
<evidence type="ECO:0000313" key="3">
    <source>
        <dbReference type="Proteomes" id="UP000031967"/>
    </source>
</evidence>
<feature type="transmembrane region" description="Helical" evidence="1">
    <location>
        <begin position="106"/>
        <end position="130"/>
    </location>
</feature>
<feature type="transmembrane region" description="Helical" evidence="1">
    <location>
        <begin position="136"/>
        <end position="157"/>
    </location>
</feature>
<keyword evidence="1" id="KW-0472">Membrane</keyword>
<keyword evidence="1" id="KW-0812">Transmembrane</keyword>
<protein>
    <submittedName>
        <fullName evidence="2">Uncharacterized protein</fullName>
    </submittedName>
</protein>
<organism evidence="2 3">
    <name type="scientific">Gordoniibacillus kamchatkensis</name>
    <dbReference type="NCBI Taxonomy" id="1590651"/>
    <lineage>
        <taxon>Bacteria</taxon>
        <taxon>Bacillati</taxon>
        <taxon>Bacillota</taxon>
        <taxon>Bacilli</taxon>
        <taxon>Bacillales</taxon>
        <taxon>Paenibacillaceae</taxon>
        <taxon>Gordoniibacillus</taxon>
    </lineage>
</organism>
<dbReference type="Proteomes" id="UP000031967">
    <property type="component" value="Unassembled WGS sequence"/>
</dbReference>
<feature type="transmembrane region" description="Helical" evidence="1">
    <location>
        <begin position="77"/>
        <end position="94"/>
    </location>
</feature>
<keyword evidence="3" id="KW-1185">Reference proteome</keyword>
<feature type="transmembrane region" description="Helical" evidence="1">
    <location>
        <begin position="13"/>
        <end position="30"/>
    </location>
</feature>
<dbReference type="RefSeq" id="WP_041049030.1">
    <property type="nucleotide sequence ID" value="NZ_JXAK01000033.1"/>
</dbReference>
<sequence>MIVYDTRFNANEWFVIVGFCIGYGMLFLLPRRFSYKITLLFIICGIYSGFFYDHSLSVEPKDFYDVNDTSLYQPWDFLSYLMYGPLSYLFFYIWDCVRFKFRFAPLYIFAWGLVAVAFEKFAIVCHVFHYKNGYRLAYSFPIYLLTYSIWSALYYYFKVRQANAKA</sequence>
<gene>
    <name evidence="2" type="ORF">SD70_18645</name>
</gene>
<proteinExistence type="predicted"/>
<keyword evidence="1" id="KW-1133">Transmembrane helix</keyword>
<feature type="transmembrane region" description="Helical" evidence="1">
    <location>
        <begin position="37"/>
        <end position="57"/>
    </location>
</feature>
<reference evidence="2 3" key="1">
    <citation type="submission" date="2014-12" db="EMBL/GenBank/DDBJ databases">
        <title>Draft genome sequence of Paenibacillus kamchatkensis strain B-2647.</title>
        <authorList>
            <person name="Karlyshev A.V."/>
            <person name="Kudryashova E.B."/>
        </authorList>
    </citation>
    <scope>NUCLEOTIDE SEQUENCE [LARGE SCALE GENOMIC DNA]</scope>
    <source>
        <strain evidence="2 3">VKM B-2647</strain>
    </source>
</reference>